<dbReference type="GO" id="GO:0007165">
    <property type="term" value="P:signal transduction"/>
    <property type="evidence" value="ECO:0007669"/>
    <property type="project" value="UniProtKB-KW"/>
</dbReference>
<dbReference type="InterPro" id="IPR004090">
    <property type="entry name" value="Chemotax_Me-accpt_rcpt"/>
</dbReference>
<dbReference type="Pfam" id="PF00015">
    <property type="entry name" value="MCPsignal"/>
    <property type="match status" value="1"/>
</dbReference>
<reference evidence="8 9" key="1">
    <citation type="submission" date="2020-02" db="EMBL/GenBank/DDBJ databases">
        <title>Genome sequences of Thiorhodococcus mannitoliphagus and Thiorhodococcus minor, purple sulfur photosynthetic bacteria in the gammaproteobacterial family, Chromatiaceae.</title>
        <authorList>
            <person name="Aviles F.A."/>
            <person name="Meyer T.E."/>
            <person name="Kyndt J.A."/>
        </authorList>
    </citation>
    <scope>NUCLEOTIDE SEQUENCE [LARGE SCALE GENOMIC DNA]</scope>
    <source>
        <strain evidence="8 9">DSM 11518</strain>
    </source>
</reference>
<evidence type="ECO:0000256" key="2">
    <source>
        <dbReference type="ARBA" id="ARBA00023224"/>
    </source>
</evidence>
<dbReference type="InterPro" id="IPR003660">
    <property type="entry name" value="HAMP_dom"/>
</dbReference>
<evidence type="ECO:0000256" key="3">
    <source>
        <dbReference type="ARBA" id="ARBA00029447"/>
    </source>
</evidence>
<dbReference type="Pfam" id="PF00672">
    <property type="entry name" value="HAMP"/>
    <property type="match status" value="1"/>
</dbReference>
<keyword evidence="9" id="KW-1185">Reference proteome</keyword>
<dbReference type="PANTHER" id="PTHR32089">
    <property type="entry name" value="METHYL-ACCEPTING CHEMOTAXIS PROTEIN MCPB"/>
    <property type="match status" value="1"/>
</dbReference>
<evidence type="ECO:0000313" key="8">
    <source>
        <dbReference type="EMBL" id="NEV63623.1"/>
    </source>
</evidence>
<evidence type="ECO:0000259" key="6">
    <source>
        <dbReference type="PROSITE" id="PS50111"/>
    </source>
</evidence>
<dbReference type="GO" id="GO:0006935">
    <property type="term" value="P:chemotaxis"/>
    <property type="evidence" value="ECO:0007669"/>
    <property type="project" value="InterPro"/>
</dbReference>
<dbReference type="GO" id="GO:0004888">
    <property type="term" value="F:transmembrane signaling receptor activity"/>
    <property type="evidence" value="ECO:0007669"/>
    <property type="project" value="InterPro"/>
</dbReference>
<dbReference type="SUPFAM" id="SSF58104">
    <property type="entry name" value="Methyl-accepting chemotaxis protein (MCP) signaling domain"/>
    <property type="match status" value="1"/>
</dbReference>
<dbReference type="PANTHER" id="PTHR32089:SF112">
    <property type="entry name" value="LYSOZYME-LIKE PROTEIN-RELATED"/>
    <property type="match status" value="1"/>
</dbReference>
<dbReference type="PROSITE" id="PS50885">
    <property type="entry name" value="HAMP"/>
    <property type="match status" value="1"/>
</dbReference>
<dbReference type="SMART" id="SM00283">
    <property type="entry name" value="MA"/>
    <property type="match status" value="1"/>
</dbReference>
<dbReference type="InterPro" id="IPR004089">
    <property type="entry name" value="MCPsignal_dom"/>
</dbReference>
<evidence type="ECO:0000259" key="7">
    <source>
        <dbReference type="PROSITE" id="PS50885"/>
    </source>
</evidence>
<name>A0A6M0K3X4_9GAMM</name>
<evidence type="ECO:0000313" key="9">
    <source>
        <dbReference type="Proteomes" id="UP000483379"/>
    </source>
</evidence>
<keyword evidence="5" id="KW-0472">Membrane</keyword>
<evidence type="ECO:0000256" key="5">
    <source>
        <dbReference type="SAM" id="Phobius"/>
    </source>
</evidence>
<keyword evidence="2 4" id="KW-0807">Transducer</keyword>
<organism evidence="8 9">
    <name type="scientific">Thiorhodococcus minor</name>
    <dbReference type="NCBI Taxonomy" id="57489"/>
    <lineage>
        <taxon>Bacteria</taxon>
        <taxon>Pseudomonadati</taxon>
        <taxon>Pseudomonadota</taxon>
        <taxon>Gammaproteobacteria</taxon>
        <taxon>Chromatiales</taxon>
        <taxon>Chromatiaceae</taxon>
        <taxon>Thiorhodococcus</taxon>
    </lineage>
</organism>
<sequence length="484" mass="53687">MTSLSLQSKIAVLLWSLTGLTLLSAAYVWARFGLDPWVALFPVLGGGIALWGQSLLRRCLASMRKLRELADSVSQGRFDQRITGIREDDEIGQLSWGINDMLDQLETFFREEATAFRLHMEGHFDRKAFPAGLHGGFKRGLESHNQLLQGIEQVQREKMHNRLIGQVQQLNNSNLLANLASNQEDLMRVNQEMQVVLELATTTASDAEESRSSVSQVVTHLSAIAERINHVANTAVELNERGQEITTAVDLITAIANQTNLLALNAAIEAARAGEAGRGFAVVADEVRTLAENTKNASESIARIMGTLKGETERMLEDSDAMRDMASNSSELIGEMEGRFAHFAQSARETKSLAARAQDLGFGTLVKVDHVIYKQRAYMAIGTDGKEDKYTDPIRVDHHQCRLGKWYDTTGKEHFGETRAYATLEDPHSRVHASTHRMMSYLGTGWEANFELQEAIVDAMRETESASAEVMQIVDQMVTEKHGG</sequence>
<protein>
    <submittedName>
        <fullName evidence="8">HAMP domain-containing protein</fullName>
    </submittedName>
</protein>
<dbReference type="Proteomes" id="UP000483379">
    <property type="component" value="Unassembled WGS sequence"/>
</dbReference>
<dbReference type="GO" id="GO:0016020">
    <property type="term" value="C:membrane"/>
    <property type="evidence" value="ECO:0007669"/>
    <property type="project" value="UniProtKB-SubCell"/>
</dbReference>
<comment type="caution">
    <text evidence="8">The sequence shown here is derived from an EMBL/GenBank/DDBJ whole genome shotgun (WGS) entry which is preliminary data.</text>
</comment>
<dbReference type="PROSITE" id="PS50111">
    <property type="entry name" value="CHEMOTAXIS_TRANSDUC_2"/>
    <property type="match status" value="1"/>
</dbReference>
<dbReference type="AlphaFoldDB" id="A0A6M0K3X4"/>
<feature type="domain" description="Methyl-accepting transducer" evidence="6">
    <location>
        <begin position="143"/>
        <end position="377"/>
    </location>
</feature>
<gene>
    <name evidence="8" type="ORF">G3446_17295</name>
</gene>
<keyword evidence="5" id="KW-1133">Transmembrane helix</keyword>
<dbReference type="Gene3D" id="1.10.287.950">
    <property type="entry name" value="Methyl-accepting chemotaxis protein"/>
    <property type="match status" value="1"/>
</dbReference>
<feature type="domain" description="HAMP" evidence="7">
    <location>
        <begin position="57"/>
        <end position="110"/>
    </location>
</feature>
<dbReference type="Gene3D" id="1.20.120.30">
    <property type="entry name" value="Aspartate receptor, ligand-binding domain"/>
    <property type="match status" value="1"/>
</dbReference>
<keyword evidence="5" id="KW-0812">Transmembrane</keyword>
<feature type="transmembrane region" description="Helical" evidence="5">
    <location>
        <begin position="12"/>
        <end position="30"/>
    </location>
</feature>
<feature type="transmembrane region" description="Helical" evidence="5">
    <location>
        <begin position="36"/>
        <end position="56"/>
    </location>
</feature>
<dbReference type="Pfam" id="PF13682">
    <property type="entry name" value="CZB"/>
    <property type="match status" value="1"/>
</dbReference>
<evidence type="ECO:0000256" key="4">
    <source>
        <dbReference type="PROSITE-ProRule" id="PRU00284"/>
    </source>
</evidence>
<comment type="similarity">
    <text evidence="3">Belongs to the methyl-accepting chemotaxis (MCP) protein family.</text>
</comment>
<accession>A0A6M0K3X4</accession>
<dbReference type="InterPro" id="IPR025991">
    <property type="entry name" value="Chemoreceptor_zinc-bind_dom"/>
</dbReference>
<dbReference type="SMART" id="SM00304">
    <property type="entry name" value="HAMP"/>
    <property type="match status" value="1"/>
</dbReference>
<dbReference type="Gene3D" id="6.10.340.10">
    <property type="match status" value="1"/>
</dbReference>
<evidence type="ECO:0000256" key="1">
    <source>
        <dbReference type="ARBA" id="ARBA00004370"/>
    </source>
</evidence>
<comment type="subcellular location">
    <subcellularLocation>
        <location evidence="1">Membrane</location>
    </subcellularLocation>
</comment>
<dbReference type="PRINTS" id="PR00260">
    <property type="entry name" value="CHEMTRNSDUCR"/>
</dbReference>
<dbReference type="EMBL" id="JAAIJQ010000057">
    <property type="protein sequence ID" value="NEV63623.1"/>
    <property type="molecule type" value="Genomic_DNA"/>
</dbReference>
<dbReference type="CDD" id="cd06225">
    <property type="entry name" value="HAMP"/>
    <property type="match status" value="1"/>
</dbReference>
<proteinExistence type="inferred from homology"/>